<comment type="caution">
    <text evidence="1">The sequence shown here is derived from an EMBL/GenBank/DDBJ whole genome shotgun (WGS) entry which is preliminary data.</text>
</comment>
<dbReference type="EMBL" id="JASPKY010000479">
    <property type="protein sequence ID" value="KAK9695497.1"/>
    <property type="molecule type" value="Genomic_DNA"/>
</dbReference>
<organism evidence="1 2">
    <name type="scientific">Popillia japonica</name>
    <name type="common">Japanese beetle</name>
    <dbReference type="NCBI Taxonomy" id="7064"/>
    <lineage>
        <taxon>Eukaryota</taxon>
        <taxon>Metazoa</taxon>
        <taxon>Ecdysozoa</taxon>
        <taxon>Arthropoda</taxon>
        <taxon>Hexapoda</taxon>
        <taxon>Insecta</taxon>
        <taxon>Pterygota</taxon>
        <taxon>Neoptera</taxon>
        <taxon>Endopterygota</taxon>
        <taxon>Coleoptera</taxon>
        <taxon>Polyphaga</taxon>
        <taxon>Scarabaeiformia</taxon>
        <taxon>Scarabaeidae</taxon>
        <taxon>Rutelinae</taxon>
        <taxon>Popillia</taxon>
    </lineage>
</organism>
<proteinExistence type="predicted"/>
<dbReference type="Proteomes" id="UP001458880">
    <property type="component" value="Unassembled WGS sequence"/>
</dbReference>
<protein>
    <submittedName>
        <fullName evidence="1">Uncharacterized protein</fullName>
    </submittedName>
</protein>
<gene>
    <name evidence="1" type="ORF">QE152_g32535</name>
</gene>
<keyword evidence="2" id="KW-1185">Reference proteome</keyword>
<evidence type="ECO:0000313" key="2">
    <source>
        <dbReference type="Proteomes" id="UP001458880"/>
    </source>
</evidence>
<sequence length="94" mass="10775">MTKLPVLWVCCRAHLYAEDVQFYYSFKAIDWMETTRRINEDLLNVYSMSAALLLKINPAKLQVLVFGNRDSVNALSERLDIQVNNLKVPVVASV</sequence>
<dbReference type="AlphaFoldDB" id="A0AAW1IZ11"/>
<evidence type="ECO:0000313" key="1">
    <source>
        <dbReference type="EMBL" id="KAK9695497.1"/>
    </source>
</evidence>
<reference evidence="1 2" key="1">
    <citation type="journal article" date="2024" name="BMC Genomics">
        <title>De novo assembly and annotation of Popillia japonica's genome with initial clues to its potential as an invasive pest.</title>
        <authorList>
            <person name="Cucini C."/>
            <person name="Boschi S."/>
            <person name="Funari R."/>
            <person name="Cardaioli E."/>
            <person name="Iannotti N."/>
            <person name="Marturano G."/>
            <person name="Paoli F."/>
            <person name="Bruttini M."/>
            <person name="Carapelli A."/>
            <person name="Frati F."/>
            <person name="Nardi F."/>
        </authorList>
    </citation>
    <scope>NUCLEOTIDE SEQUENCE [LARGE SCALE GENOMIC DNA]</scope>
    <source>
        <strain evidence="1">DMR45628</strain>
    </source>
</reference>
<name>A0AAW1IZ11_POPJA</name>
<accession>A0AAW1IZ11</accession>